<feature type="domain" description="Enoyl reductase (ER)" evidence="1">
    <location>
        <begin position="12"/>
        <end position="341"/>
    </location>
</feature>
<sequence length="345" mass="36680">MSNSALILSKAGEKQVVKSRSRPTPAAHEILVRVHAVATNPVDNLMAKHGYNVKSFPLVLGSDVSGLVEDVGSSVTSFSKGDRVAGFSTVLATSNPDHGAFQEYSILYEHAAVKLPSNISFEQGAVLPMAVATAGQSMFVRQKISKSQSAKDSIYFVWGGSSSTGTAAIQLARYFGFTVFATASPHHHEYLKSLGAAQVFNYKDASIEEEILDAANSLDKPILHGFCAVTGDGANTRSASILSTSAKRAGKTAQLSVTLPWPEESSKPSNVEITMPFAALLFTEKDEEEVATWLFNKTLAQLLADGDYRPSPAIQIVEGGLEGIEKALELHAAGISGKKLVIPLV</sequence>
<gene>
    <name evidence="2" type="ORF">TAPDE_005648</name>
</gene>
<organism evidence="2 3">
    <name type="scientific">Taphrina deformans (strain PYCC 5710 / ATCC 11124 / CBS 356.35 / IMI 108563 / JCM 9778 / NBRC 8474)</name>
    <name type="common">Peach leaf curl fungus</name>
    <name type="synonym">Lalaria deformans</name>
    <dbReference type="NCBI Taxonomy" id="1097556"/>
    <lineage>
        <taxon>Eukaryota</taxon>
        <taxon>Fungi</taxon>
        <taxon>Dikarya</taxon>
        <taxon>Ascomycota</taxon>
        <taxon>Taphrinomycotina</taxon>
        <taxon>Taphrinomycetes</taxon>
        <taxon>Taphrinales</taxon>
        <taxon>Taphrinaceae</taxon>
        <taxon>Taphrina</taxon>
    </lineage>
</organism>
<evidence type="ECO:0000313" key="2">
    <source>
        <dbReference type="EMBL" id="CCG85061.1"/>
    </source>
</evidence>
<dbReference type="EMBL" id="CAHR02000421">
    <property type="protein sequence ID" value="CCG85061.1"/>
    <property type="molecule type" value="Genomic_DNA"/>
</dbReference>
<dbReference type="InterPro" id="IPR013149">
    <property type="entry name" value="ADH-like_C"/>
</dbReference>
<name>R4XGY9_TAPDE</name>
<protein>
    <recommendedName>
        <fullName evidence="1">Enoyl reductase (ER) domain-containing protein</fullName>
    </recommendedName>
</protein>
<dbReference type="GO" id="GO:0016651">
    <property type="term" value="F:oxidoreductase activity, acting on NAD(P)H"/>
    <property type="evidence" value="ECO:0007669"/>
    <property type="project" value="InterPro"/>
</dbReference>
<evidence type="ECO:0000259" key="1">
    <source>
        <dbReference type="SMART" id="SM00829"/>
    </source>
</evidence>
<dbReference type="eggNOG" id="KOG1198">
    <property type="taxonomic scope" value="Eukaryota"/>
</dbReference>
<dbReference type="InterPro" id="IPR011032">
    <property type="entry name" value="GroES-like_sf"/>
</dbReference>
<accession>R4XGY9</accession>
<dbReference type="InterPro" id="IPR013154">
    <property type="entry name" value="ADH-like_N"/>
</dbReference>
<dbReference type="STRING" id="1097556.R4XGY9"/>
<dbReference type="OrthoDB" id="10257049at2759"/>
<dbReference type="Pfam" id="PF00107">
    <property type="entry name" value="ADH_zinc_N"/>
    <property type="match status" value="1"/>
</dbReference>
<dbReference type="Gene3D" id="3.90.180.10">
    <property type="entry name" value="Medium-chain alcohol dehydrogenases, catalytic domain"/>
    <property type="match status" value="1"/>
</dbReference>
<dbReference type="PANTHER" id="PTHR45348:SF2">
    <property type="entry name" value="ZINC-TYPE ALCOHOL DEHYDROGENASE-LIKE PROTEIN C2E1P3.01"/>
    <property type="match status" value="1"/>
</dbReference>
<comment type="caution">
    <text evidence="2">The sequence shown here is derived from an EMBL/GenBank/DDBJ whole genome shotgun (WGS) entry which is preliminary data.</text>
</comment>
<proteinExistence type="predicted"/>
<dbReference type="PANTHER" id="PTHR45348">
    <property type="entry name" value="HYPOTHETICAL OXIDOREDUCTASE (EUROFUNG)"/>
    <property type="match status" value="1"/>
</dbReference>
<dbReference type="SUPFAM" id="SSF51735">
    <property type="entry name" value="NAD(P)-binding Rossmann-fold domains"/>
    <property type="match status" value="1"/>
</dbReference>
<keyword evidence="3" id="KW-1185">Reference proteome</keyword>
<dbReference type="Pfam" id="PF08240">
    <property type="entry name" value="ADH_N"/>
    <property type="match status" value="1"/>
</dbReference>
<evidence type="ECO:0000313" key="3">
    <source>
        <dbReference type="Proteomes" id="UP000013776"/>
    </source>
</evidence>
<dbReference type="InterPro" id="IPR020843">
    <property type="entry name" value="ER"/>
</dbReference>
<dbReference type="AlphaFoldDB" id="R4XGY9"/>
<reference evidence="2 3" key="1">
    <citation type="journal article" date="2013" name="MBio">
        <title>Genome sequencing of the plant pathogen Taphrina deformans, the causal agent of peach leaf curl.</title>
        <authorList>
            <person name="Cisse O.H."/>
            <person name="Almeida J.M.G.C.F."/>
            <person name="Fonseca A."/>
            <person name="Kumar A.A."/>
            <person name="Salojaervi J."/>
            <person name="Overmyer K."/>
            <person name="Hauser P.M."/>
            <person name="Pagni M."/>
        </authorList>
    </citation>
    <scope>NUCLEOTIDE SEQUENCE [LARGE SCALE GENOMIC DNA]</scope>
    <source>
        <strain evidence="3">PYCC 5710 / ATCC 11124 / CBS 356.35 / IMI 108563 / JCM 9778 / NBRC 8474</strain>
    </source>
</reference>
<dbReference type="Proteomes" id="UP000013776">
    <property type="component" value="Unassembled WGS sequence"/>
</dbReference>
<dbReference type="CDD" id="cd08249">
    <property type="entry name" value="enoyl_reductase_like"/>
    <property type="match status" value="1"/>
</dbReference>
<dbReference type="SUPFAM" id="SSF50129">
    <property type="entry name" value="GroES-like"/>
    <property type="match status" value="1"/>
</dbReference>
<dbReference type="VEuPathDB" id="FungiDB:TAPDE_005648"/>
<dbReference type="Gene3D" id="3.40.50.720">
    <property type="entry name" value="NAD(P)-binding Rossmann-like Domain"/>
    <property type="match status" value="1"/>
</dbReference>
<dbReference type="InterPro" id="IPR047122">
    <property type="entry name" value="Trans-enoyl_RdTase-like"/>
</dbReference>
<dbReference type="InterPro" id="IPR036291">
    <property type="entry name" value="NAD(P)-bd_dom_sf"/>
</dbReference>
<dbReference type="SMART" id="SM00829">
    <property type="entry name" value="PKS_ER"/>
    <property type="match status" value="1"/>
</dbReference>